<reference evidence="1" key="1">
    <citation type="submission" date="2014-02" db="EMBL/GenBank/DDBJ databases">
        <title>The Genome Sequence of Trichophyton rubrum (morphotype fischeri) CBS 288.86.</title>
        <authorList>
            <consortium name="The Broad Institute Genomics Platform"/>
            <person name="Cuomo C.A."/>
            <person name="White T.C."/>
            <person name="Graser Y."/>
            <person name="Martinez-Rossi N."/>
            <person name="Heitman J."/>
            <person name="Young S.K."/>
            <person name="Zeng Q."/>
            <person name="Gargeya S."/>
            <person name="Abouelleil A."/>
            <person name="Alvarado L."/>
            <person name="Chapman S.B."/>
            <person name="Gainer-Dewar J."/>
            <person name="Goldberg J."/>
            <person name="Griggs A."/>
            <person name="Gujja S."/>
            <person name="Hansen M."/>
            <person name="Howarth C."/>
            <person name="Imamovic A."/>
            <person name="Larimer J."/>
            <person name="Martinez D."/>
            <person name="Murphy C."/>
            <person name="Pearson M.D."/>
            <person name="Persinoti G."/>
            <person name="Poon T."/>
            <person name="Priest M."/>
            <person name="Roberts A.D."/>
            <person name="Saif S."/>
            <person name="Shea T.D."/>
            <person name="Sykes S.N."/>
            <person name="Wortman J."/>
            <person name="Nusbaum C."/>
            <person name="Birren B."/>
        </authorList>
    </citation>
    <scope>NUCLEOTIDE SEQUENCE [LARGE SCALE GENOMIC DNA]</scope>
    <source>
        <strain evidence="1">CBS 288.86</strain>
    </source>
</reference>
<proteinExistence type="predicted"/>
<protein>
    <submittedName>
        <fullName evidence="1">Uncharacterized protein</fullName>
    </submittedName>
</protein>
<dbReference type="EMBL" id="KK207940">
    <property type="protein sequence ID" value="EZF47624.1"/>
    <property type="molecule type" value="Genomic_DNA"/>
</dbReference>
<organism evidence="1">
    <name type="scientific">Trichophyton rubrum CBS 288.86</name>
    <dbReference type="NCBI Taxonomy" id="1215330"/>
    <lineage>
        <taxon>Eukaryota</taxon>
        <taxon>Fungi</taxon>
        <taxon>Dikarya</taxon>
        <taxon>Ascomycota</taxon>
        <taxon>Pezizomycotina</taxon>
        <taxon>Eurotiomycetes</taxon>
        <taxon>Eurotiomycetidae</taxon>
        <taxon>Onygenales</taxon>
        <taxon>Arthrodermataceae</taxon>
        <taxon>Trichophyton</taxon>
    </lineage>
</organism>
<evidence type="ECO:0000313" key="1">
    <source>
        <dbReference type="EMBL" id="EZF47624.1"/>
    </source>
</evidence>
<dbReference type="AlphaFoldDB" id="A0A022VNZ2"/>
<name>A0A022VNZ2_TRIRU</name>
<dbReference type="HOGENOM" id="CLU_1887243_0_0_1"/>
<sequence length="135" mass="14677">MAWRKVEAAGKYSICRSVSIKELSRGSQGKGAASHPGTRVYGTPGRGCIVSTGQQEWPMKSTDLNDIHIKAMWRPLGELKISRTQPWWRNRAGEASKIGVVDLSVTARPCPSSQGMEDAMHGIVSPDAVCVLIWG</sequence>
<dbReference type="Proteomes" id="UP000023758">
    <property type="component" value="Unassembled WGS sequence"/>
</dbReference>
<gene>
    <name evidence="1" type="ORF">H103_08394</name>
</gene>
<accession>A0A022VNZ2</accession>